<name>A0ABT5U3M4_9GAMM</name>
<dbReference type="SUPFAM" id="SSF53822">
    <property type="entry name" value="Periplasmic binding protein-like I"/>
    <property type="match status" value="1"/>
</dbReference>
<evidence type="ECO:0000256" key="2">
    <source>
        <dbReference type="ARBA" id="ARBA00007639"/>
    </source>
</evidence>
<proteinExistence type="inferred from homology"/>
<feature type="signal peptide" evidence="4">
    <location>
        <begin position="1"/>
        <end position="21"/>
    </location>
</feature>
<dbReference type="RefSeq" id="WP_274687339.1">
    <property type="nucleotide sequence ID" value="NZ_JAPMOU010000003.1"/>
</dbReference>
<evidence type="ECO:0000313" key="6">
    <source>
        <dbReference type="EMBL" id="MDE1460969.1"/>
    </source>
</evidence>
<evidence type="ECO:0000256" key="4">
    <source>
        <dbReference type="SAM" id="SignalP"/>
    </source>
</evidence>
<dbReference type="PANTHER" id="PTHR46847">
    <property type="entry name" value="D-ALLOSE-BINDING PERIPLASMIC PROTEIN-RELATED"/>
    <property type="match status" value="1"/>
</dbReference>
<evidence type="ECO:0000313" key="7">
    <source>
        <dbReference type="Proteomes" id="UP001528823"/>
    </source>
</evidence>
<protein>
    <submittedName>
        <fullName evidence="6">ABC transporter substrate-binding protein</fullName>
    </submittedName>
</protein>
<organism evidence="6 7">
    <name type="scientific">Spartinivicinus poritis</name>
    <dbReference type="NCBI Taxonomy" id="2994640"/>
    <lineage>
        <taxon>Bacteria</taxon>
        <taxon>Pseudomonadati</taxon>
        <taxon>Pseudomonadota</taxon>
        <taxon>Gammaproteobacteria</taxon>
        <taxon>Oceanospirillales</taxon>
        <taxon>Zooshikellaceae</taxon>
        <taxon>Spartinivicinus</taxon>
    </lineage>
</organism>
<feature type="domain" description="Periplasmic binding protein" evidence="5">
    <location>
        <begin position="39"/>
        <end position="302"/>
    </location>
</feature>
<accession>A0ABT5U3M4</accession>
<sequence length="375" mass="42913">MFWYKFSVLILALLLACTSSARTNEKISVVFISCCLPKGFFWPKVESFMRAAAQDLNINLEVLYAGMDYMVMRRMAENVVKRDVKPDYMIIDNYKRMAGKIIKSTSQSKVKIFLMANGLTEEQTSIFGQPREKYPNWIGELTPDNYFAGHQLAKAMIEDYLKRDLKKVKKTINIIALSGDTATPASIERVNGLRGAVLNYSNVSIKQVIPCNWQKQEAYRRTNLILKRYSDINIFWAANDEMALGAIESVIRSGKTPGKDIMFGGINWKKAALQKISDGSMVISMGGHFMIGGWSLVMLHDYHFGKDFIYTEGLKLKMKIFDELNKNNLNRYLSKLGDEDWDKIDFKYFSKVYNKNIDKYDFSVRSVLNHLDSGG</sequence>
<keyword evidence="7" id="KW-1185">Reference proteome</keyword>
<dbReference type="InterPro" id="IPR028082">
    <property type="entry name" value="Peripla_BP_I"/>
</dbReference>
<dbReference type="Pfam" id="PF13407">
    <property type="entry name" value="Peripla_BP_4"/>
    <property type="match status" value="1"/>
</dbReference>
<gene>
    <name evidence="6" type="ORF">ORQ98_03190</name>
</gene>
<dbReference type="PROSITE" id="PS51257">
    <property type="entry name" value="PROKAR_LIPOPROTEIN"/>
    <property type="match status" value="1"/>
</dbReference>
<keyword evidence="3 4" id="KW-0732">Signal</keyword>
<dbReference type="Gene3D" id="3.40.50.2300">
    <property type="match status" value="2"/>
</dbReference>
<evidence type="ECO:0000256" key="1">
    <source>
        <dbReference type="ARBA" id="ARBA00004196"/>
    </source>
</evidence>
<dbReference type="CDD" id="cd06324">
    <property type="entry name" value="PBP1_ABC_sugar_binding-like"/>
    <property type="match status" value="1"/>
</dbReference>
<evidence type="ECO:0000259" key="5">
    <source>
        <dbReference type="Pfam" id="PF13407"/>
    </source>
</evidence>
<comment type="caution">
    <text evidence="6">The sequence shown here is derived from an EMBL/GenBank/DDBJ whole genome shotgun (WGS) entry which is preliminary data.</text>
</comment>
<dbReference type="EMBL" id="JAPMOU010000003">
    <property type="protein sequence ID" value="MDE1460969.1"/>
    <property type="molecule type" value="Genomic_DNA"/>
</dbReference>
<dbReference type="InterPro" id="IPR025997">
    <property type="entry name" value="SBP_2_dom"/>
</dbReference>
<reference evidence="6 7" key="1">
    <citation type="submission" date="2022-11" db="EMBL/GenBank/DDBJ databases">
        <title>Spartinivicinus poritis sp. nov., isolated from scleractinian coral Porites lutea.</title>
        <authorList>
            <person name="Zhang G."/>
            <person name="Cai L."/>
            <person name="Wei Q."/>
        </authorList>
    </citation>
    <scope>NUCLEOTIDE SEQUENCE [LARGE SCALE GENOMIC DNA]</scope>
    <source>
        <strain evidence="6 7">A2-2</strain>
    </source>
</reference>
<evidence type="ECO:0000256" key="3">
    <source>
        <dbReference type="ARBA" id="ARBA00022729"/>
    </source>
</evidence>
<comment type="similarity">
    <text evidence="2">Belongs to the bacterial solute-binding protein 2 family.</text>
</comment>
<dbReference type="Proteomes" id="UP001528823">
    <property type="component" value="Unassembled WGS sequence"/>
</dbReference>
<feature type="chain" id="PRO_5045643612" evidence="4">
    <location>
        <begin position="22"/>
        <end position="375"/>
    </location>
</feature>
<comment type="subcellular location">
    <subcellularLocation>
        <location evidence="1">Cell envelope</location>
    </subcellularLocation>
</comment>
<dbReference type="PANTHER" id="PTHR46847:SF2">
    <property type="entry name" value="ABC TRANSPORTER SUGAR-BINDING PROTEIN"/>
    <property type="match status" value="1"/>
</dbReference>